<protein>
    <submittedName>
        <fullName evidence="2">Exoglucanase repeat family protein</fullName>
    </submittedName>
</protein>
<reference evidence="2 3" key="1">
    <citation type="journal article" date="2007" name="Proc. Natl. Acad. Sci. U.S.A.">
        <title>Independent sorting-out of thousands of duplicated gene pairs in two yeast species descended from a whole-genome duplication.</title>
        <authorList>
            <person name="Scannell D.R."/>
            <person name="Frank A.C."/>
            <person name="Conant G.C."/>
            <person name="Byrne K.P."/>
            <person name="Woolfit M."/>
            <person name="Wolfe K.H."/>
        </authorList>
    </citation>
    <scope>NUCLEOTIDE SEQUENCE [LARGE SCALE GENOMIC DNA]</scope>
    <source>
        <strain evidence="3">ATCC 22028 / DSM 70294 / BCRC 21397 / CBS 2163 / NBRC 10782 / NRRL Y-8283 / UCD 57-17</strain>
    </source>
</reference>
<dbReference type="HOGENOM" id="CLU_004624_1_0_1"/>
<gene>
    <name evidence="2" type="ORF">Kpol_1015p15</name>
</gene>
<keyword evidence="3" id="KW-1185">Reference proteome</keyword>
<dbReference type="Gene3D" id="3.20.20.80">
    <property type="entry name" value="Glycosidases"/>
    <property type="match status" value="1"/>
</dbReference>
<name>A7TQP4_VANPO</name>
<dbReference type="KEGG" id="vpo:Kpol_1015p15"/>
<dbReference type="InParanoid" id="A7TQP4"/>
<evidence type="ECO:0000313" key="3">
    <source>
        <dbReference type="Proteomes" id="UP000000267"/>
    </source>
</evidence>
<feature type="region of interest" description="Disordered" evidence="1">
    <location>
        <begin position="302"/>
        <end position="338"/>
    </location>
</feature>
<dbReference type="RefSeq" id="XP_001643283.1">
    <property type="nucleotide sequence ID" value="XM_001643233.1"/>
</dbReference>
<evidence type="ECO:0000313" key="2">
    <source>
        <dbReference type="EMBL" id="EDO15425.1"/>
    </source>
</evidence>
<dbReference type="OrthoDB" id="62120at2759"/>
<sequence length="404" mass="46249">MFWKHENATEVISVILKDYFDCILHIDYPSSLASLEVTFSPTLGVIKLESYQIDFYTDLFDYYQAKKDSISNPNPNITFSVQNNGAVYNMTYHDLDLDFYNSSSPYYKGAGYKSDSYLAEADNSHLLYSLSSSHSYDFDQFIDLIADSFRYRMNITDKPEFPITFIASCSGAISDCAKWANGIGYGSIYDYTYDEEDQDYENYENYENYDNYTCVSQNRIEEWPEEYKIQVRKFIETQLSHFNTYTKGWFFWNWKTESAPEWDYQKLREYDLFLHPFDNFTYYKSNGDLKLSDSDNETSTSSVETSFGLSSSSRSSVASSERATTSKPSKESASLSTSIQASKTSSTISTHVSQSTSISSTHSNSTVSSHKNGSYTIKSHSTFASIFVWSLTLMCFAYSTGFLV</sequence>
<dbReference type="InterPro" id="IPR017853">
    <property type="entry name" value="GH"/>
</dbReference>
<dbReference type="STRING" id="436907.A7TQP4"/>
<dbReference type="SUPFAM" id="SSF51445">
    <property type="entry name" value="(Trans)glycosidases"/>
    <property type="match status" value="1"/>
</dbReference>
<evidence type="ECO:0000256" key="1">
    <source>
        <dbReference type="SAM" id="MobiDB-lite"/>
    </source>
</evidence>
<dbReference type="eggNOG" id="ENOG502QW42">
    <property type="taxonomic scope" value="Eukaryota"/>
</dbReference>
<dbReference type="GeneID" id="5543505"/>
<proteinExistence type="predicted"/>
<feature type="compositionally biased region" description="Low complexity" evidence="1">
    <location>
        <begin position="310"/>
        <end position="326"/>
    </location>
</feature>
<accession>A7TQP4</accession>
<dbReference type="EMBL" id="DS480461">
    <property type="protein sequence ID" value="EDO15425.1"/>
    <property type="molecule type" value="Genomic_DNA"/>
</dbReference>
<organism evidence="3">
    <name type="scientific">Vanderwaltozyma polyspora (strain ATCC 22028 / DSM 70294 / BCRC 21397 / CBS 2163 / NBRC 10782 / NRRL Y-8283 / UCD 57-17)</name>
    <name type="common">Kluyveromyces polysporus</name>
    <dbReference type="NCBI Taxonomy" id="436907"/>
    <lineage>
        <taxon>Eukaryota</taxon>
        <taxon>Fungi</taxon>
        <taxon>Dikarya</taxon>
        <taxon>Ascomycota</taxon>
        <taxon>Saccharomycotina</taxon>
        <taxon>Saccharomycetes</taxon>
        <taxon>Saccharomycetales</taxon>
        <taxon>Saccharomycetaceae</taxon>
        <taxon>Vanderwaltozyma</taxon>
    </lineage>
</organism>
<dbReference type="Proteomes" id="UP000000267">
    <property type="component" value="Unassembled WGS sequence"/>
</dbReference>
<dbReference type="PhylomeDB" id="A7TQP4"/>
<dbReference type="AlphaFoldDB" id="A7TQP4"/>